<evidence type="ECO:0000256" key="6">
    <source>
        <dbReference type="ARBA" id="ARBA00022989"/>
    </source>
</evidence>
<dbReference type="InterPro" id="IPR001757">
    <property type="entry name" value="P_typ_ATPase"/>
</dbReference>
<dbReference type="Pfam" id="PF08282">
    <property type="entry name" value="Hydrolase_3"/>
    <property type="match status" value="1"/>
</dbReference>
<evidence type="ECO:0000256" key="8">
    <source>
        <dbReference type="SAM" id="Phobius"/>
    </source>
</evidence>
<name>B8GKS0_METPE</name>
<feature type="domain" description="Cation-transporting P-type ATPase N-terminal" evidence="9">
    <location>
        <begin position="26"/>
        <end position="99"/>
    </location>
</feature>
<dbReference type="Gene3D" id="3.40.50.1000">
    <property type="entry name" value="HAD superfamily/HAD-like"/>
    <property type="match status" value="1"/>
</dbReference>
<feature type="transmembrane region" description="Helical" evidence="8">
    <location>
        <begin position="782"/>
        <end position="801"/>
    </location>
</feature>
<dbReference type="InterPro" id="IPR050510">
    <property type="entry name" value="Cation_transp_ATPase_P-type"/>
</dbReference>
<evidence type="ECO:0000313" key="10">
    <source>
        <dbReference type="EMBL" id="ACL17216.1"/>
    </source>
</evidence>
<dbReference type="PRINTS" id="PR00119">
    <property type="entry name" value="CATATPASE"/>
</dbReference>
<dbReference type="GO" id="GO:0030007">
    <property type="term" value="P:intracellular potassium ion homeostasis"/>
    <property type="evidence" value="ECO:0007669"/>
    <property type="project" value="TreeGrafter"/>
</dbReference>
<reference evidence="10 11" key="1">
    <citation type="journal article" date="2015" name="Genome Announc.">
        <title>Complete Genome Sequence of Methanosphaerula palustris E1-9CT, a Hydrogenotrophic Methanogen Isolated from a Minerotrophic Fen Peatland.</title>
        <authorList>
            <person name="Cadillo-Quiroz H."/>
            <person name="Browne P."/>
            <person name="Kyrpides N."/>
            <person name="Woyke T."/>
            <person name="Goodwin L."/>
            <person name="Detter C."/>
            <person name="Yavitt J.B."/>
            <person name="Zinder S.H."/>
        </authorList>
    </citation>
    <scope>NUCLEOTIDE SEQUENCE [LARGE SCALE GENOMIC DNA]</scope>
    <source>
        <strain evidence="11">ATCC BAA-1556 / DSM 19958 / E1-9c</strain>
    </source>
</reference>
<dbReference type="InterPro" id="IPR023298">
    <property type="entry name" value="ATPase_P-typ_TM_dom_sf"/>
</dbReference>
<dbReference type="KEGG" id="mpl:Mpal_1912"/>
<dbReference type="PROSITE" id="PS00154">
    <property type="entry name" value="ATPASE_E1_E2"/>
    <property type="match status" value="1"/>
</dbReference>
<dbReference type="Pfam" id="PF00689">
    <property type="entry name" value="Cation_ATPase_C"/>
    <property type="match status" value="1"/>
</dbReference>
<dbReference type="GO" id="GO:0006883">
    <property type="term" value="P:intracellular sodium ion homeostasis"/>
    <property type="evidence" value="ECO:0007669"/>
    <property type="project" value="TreeGrafter"/>
</dbReference>
<evidence type="ECO:0000256" key="2">
    <source>
        <dbReference type="ARBA" id="ARBA00022692"/>
    </source>
</evidence>
<keyword evidence="3" id="KW-0547">Nucleotide-binding</keyword>
<dbReference type="SFLD" id="SFLDS00003">
    <property type="entry name" value="Haloacid_Dehalogenase"/>
    <property type="match status" value="1"/>
</dbReference>
<dbReference type="InterPro" id="IPR008250">
    <property type="entry name" value="ATPase_P-typ_transduc_dom_A_sf"/>
</dbReference>
<dbReference type="eggNOG" id="arCOG01578">
    <property type="taxonomic scope" value="Archaea"/>
</dbReference>
<accession>B8GKS0</accession>
<dbReference type="SFLD" id="SFLDF00027">
    <property type="entry name" value="p-type_atpase"/>
    <property type="match status" value="1"/>
</dbReference>
<feature type="transmembrane region" description="Helical" evidence="8">
    <location>
        <begin position="704"/>
        <end position="727"/>
    </location>
</feature>
<dbReference type="InterPro" id="IPR044492">
    <property type="entry name" value="P_typ_ATPase_HD_dom"/>
</dbReference>
<dbReference type="Gene3D" id="3.40.1110.10">
    <property type="entry name" value="Calcium-transporting ATPase, cytoplasmic domain N"/>
    <property type="match status" value="1"/>
</dbReference>
<evidence type="ECO:0000256" key="3">
    <source>
        <dbReference type="ARBA" id="ARBA00022741"/>
    </source>
</evidence>
<dbReference type="SFLD" id="SFLDG00002">
    <property type="entry name" value="C1.7:_P-type_atpase_like"/>
    <property type="match status" value="1"/>
</dbReference>
<dbReference type="Pfam" id="PF00690">
    <property type="entry name" value="Cation_ATPase_N"/>
    <property type="match status" value="1"/>
</dbReference>
<dbReference type="InterPro" id="IPR006068">
    <property type="entry name" value="ATPase_P-typ_cation-transptr_C"/>
</dbReference>
<dbReference type="GO" id="GO:0016887">
    <property type="term" value="F:ATP hydrolysis activity"/>
    <property type="evidence" value="ECO:0007669"/>
    <property type="project" value="InterPro"/>
</dbReference>
<evidence type="ECO:0000256" key="1">
    <source>
        <dbReference type="ARBA" id="ARBA00004141"/>
    </source>
</evidence>
<gene>
    <name evidence="10" type="ordered locus">Mpal_1912</name>
</gene>
<keyword evidence="4" id="KW-0067">ATP-binding</keyword>
<dbReference type="GO" id="GO:0005524">
    <property type="term" value="F:ATP binding"/>
    <property type="evidence" value="ECO:0007669"/>
    <property type="project" value="UniProtKB-KW"/>
</dbReference>
<dbReference type="HOGENOM" id="CLU_002360_3_0_2"/>
<dbReference type="InterPro" id="IPR023214">
    <property type="entry name" value="HAD_sf"/>
</dbReference>
<dbReference type="GO" id="GO:0005391">
    <property type="term" value="F:P-type sodium:potassium-exchanging transporter activity"/>
    <property type="evidence" value="ECO:0007669"/>
    <property type="project" value="TreeGrafter"/>
</dbReference>
<evidence type="ECO:0000256" key="5">
    <source>
        <dbReference type="ARBA" id="ARBA00022967"/>
    </source>
</evidence>
<feature type="transmembrane region" description="Helical" evidence="8">
    <location>
        <begin position="878"/>
        <end position="897"/>
    </location>
</feature>
<protein>
    <submittedName>
        <fullName evidence="10">ATPase, P-type (Transporting), HAD superfamily, subfamily IC</fullName>
    </submittedName>
</protein>
<evidence type="ECO:0000259" key="9">
    <source>
        <dbReference type="SMART" id="SM00831"/>
    </source>
</evidence>
<dbReference type="InterPro" id="IPR059000">
    <property type="entry name" value="ATPase_P-type_domA"/>
</dbReference>
<sequence>MEIPSYFIGFSIWPMWGRQAVLETIAWHVFDRTTLLERLRSNAAGLSDEEAARRRQRFGPNRLPERAPPSLLLLIFNQFKSPLIYILLIAAGISLAVGDATDTVFILIVVLVNTAVGTIQEWKAEQSAHALRSLLTTSSTILRSGRTEEVPAEDLVPGDVVLLESGRRLPADLRLLEAQNLWIDESLLTGESVAVEKGTGEGLPPETPVADRWTMAFAGSTVTSGRTAGIVVATAGYTQMGQIATSIAQVEGAKPPLVLRMEQFSQKIIIAVVGAGALLGAIAYVRGMPLVEVVFFVVALAVSAIPEGLPVALTVVLSIAASRMARRNVIVRRMTAVESLGSCTCIASDKTGTLTVNEQTLARIWLPTGSLHPVTGTGYTGEGMVEGAPGEEDLLVRFGIAAILANEADLEQANGRWRNHGDSIDIAFLAIGYKLGLDPAVVRASTPIIHRIPYESERRYAAAMVETNGERRMVVKGALENLLPHCTAMATPHGPVPLDRRLVEQAAGSLSTGGFRVLAVAEGEVTGDWEAGLPPLVFLGLAGFIDPIRPDAADAIAECQEAGIRVVMVTGDHPATALAIARALGIAEKDEEVATGTDLEALGSIEVPAYLDRVGSATVFARVAPLQKLAIVEALLKLGHFVAVTGDGVNDAPALRRANIGVAMGSGTDIAKDTASMIVVDDRFSSIVAGIEEGRFAYDNVRKVTYLLVSTGAAEVFLFLLSTIAVLPLPLTAIQILWLNLVTNGIQHVGLAFEPGETGAMQRPPRPPEQGLFDRLMLEETLIAAATMSMAGFAVWAWLLGTGMDEGPARTLLLVLFVLFENFQVFNARSETMSAFRIPPSRNPFLVLTVIGAALVNAAAMYTPVLAGVLRIDPISPAAWGVLIAIAALILVVMEVYKRLRHPTGGLPAS</sequence>
<proteinExistence type="predicted"/>
<dbReference type="STRING" id="521011.Mpal_1912"/>
<dbReference type="Pfam" id="PF13246">
    <property type="entry name" value="Cation_ATPase"/>
    <property type="match status" value="1"/>
</dbReference>
<dbReference type="SUPFAM" id="SSF81653">
    <property type="entry name" value="Calcium ATPase, transduction domain A"/>
    <property type="match status" value="1"/>
</dbReference>
<evidence type="ECO:0000256" key="7">
    <source>
        <dbReference type="ARBA" id="ARBA00023136"/>
    </source>
</evidence>
<dbReference type="InterPro" id="IPR036412">
    <property type="entry name" value="HAD-like_sf"/>
</dbReference>
<dbReference type="EMBL" id="CP001338">
    <property type="protein sequence ID" value="ACL17216.1"/>
    <property type="molecule type" value="Genomic_DNA"/>
</dbReference>
<dbReference type="InterPro" id="IPR004014">
    <property type="entry name" value="ATPase_P-typ_cation-transptr_N"/>
</dbReference>
<dbReference type="Pfam" id="PF00122">
    <property type="entry name" value="E1-E2_ATPase"/>
    <property type="match status" value="1"/>
</dbReference>
<dbReference type="SUPFAM" id="SSF81660">
    <property type="entry name" value="Metal cation-transporting ATPase, ATP-binding domain N"/>
    <property type="match status" value="1"/>
</dbReference>
<dbReference type="SUPFAM" id="SSF56784">
    <property type="entry name" value="HAD-like"/>
    <property type="match status" value="1"/>
</dbReference>
<comment type="subcellular location">
    <subcellularLocation>
        <location evidence="1">Membrane</location>
        <topology evidence="1">Multi-pass membrane protein</topology>
    </subcellularLocation>
</comment>
<dbReference type="GO" id="GO:1990573">
    <property type="term" value="P:potassium ion import across plasma membrane"/>
    <property type="evidence" value="ECO:0007669"/>
    <property type="project" value="TreeGrafter"/>
</dbReference>
<dbReference type="InterPro" id="IPR023299">
    <property type="entry name" value="ATPase_P-typ_cyto_dom_N"/>
</dbReference>
<feature type="transmembrane region" description="Helical" evidence="8">
    <location>
        <begin position="71"/>
        <end position="97"/>
    </location>
</feature>
<organism evidence="10 11">
    <name type="scientific">Methanosphaerula palustris (strain ATCC BAA-1556 / DSM 19958 / E1-9c)</name>
    <dbReference type="NCBI Taxonomy" id="521011"/>
    <lineage>
        <taxon>Archaea</taxon>
        <taxon>Methanobacteriati</taxon>
        <taxon>Methanobacteriota</taxon>
        <taxon>Stenosarchaea group</taxon>
        <taxon>Methanomicrobia</taxon>
        <taxon>Methanomicrobiales</taxon>
        <taxon>Methanoregulaceae</taxon>
        <taxon>Methanosphaerula</taxon>
    </lineage>
</organism>
<evidence type="ECO:0000313" key="11">
    <source>
        <dbReference type="Proteomes" id="UP000002457"/>
    </source>
</evidence>
<dbReference type="Gene3D" id="2.70.150.10">
    <property type="entry name" value="Calcium-transporting ATPase, cytoplasmic transduction domain A"/>
    <property type="match status" value="1"/>
</dbReference>
<dbReference type="GO" id="GO:1902600">
    <property type="term" value="P:proton transmembrane transport"/>
    <property type="evidence" value="ECO:0007669"/>
    <property type="project" value="TreeGrafter"/>
</dbReference>
<dbReference type="SMART" id="SM00831">
    <property type="entry name" value="Cation_ATPase_N"/>
    <property type="match status" value="1"/>
</dbReference>
<feature type="transmembrane region" description="Helical" evidence="8">
    <location>
        <begin position="293"/>
        <end position="317"/>
    </location>
</feature>
<feature type="transmembrane region" description="Helical" evidence="8">
    <location>
        <begin position="268"/>
        <end position="287"/>
    </location>
</feature>
<dbReference type="PRINTS" id="PR00120">
    <property type="entry name" value="HATPASE"/>
</dbReference>
<dbReference type="Gene3D" id="1.20.1110.10">
    <property type="entry name" value="Calcium-transporting ATPase, transmembrane domain"/>
    <property type="match status" value="1"/>
</dbReference>
<keyword evidence="11" id="KW-1185">Reference proteome</keyword>
<keyword evidence="7 8" id="KW-0472">Membrane</keyword>
<keyword evidence="2 8" id="KW-0812">Transmembrane</keyword>
<evidence type="ECO:0000256" key="4">
    <source>
        <dbReference type="ARBA" id="ARBA00022840"/>
    </source>
</evidence>
<dbReference type="SUPFAM" id="SSF81665">
    <property type="entry name" value="Calcium ATPase, transmembrane domain M"/>
    <property type="match status" value="1"/>
</dbReference>
<keyword evidence="6 8" id="KW-1133">Transmembrane helix</keyword>
<dbReference type="PANTHER" id="PTHR43294:SF20">
    <property type="entry name" value="P-TYPE ATPASE"/>
    <property type="match status" value="1"/>
</dbReference>
<feature type="transmembrane region" description="Helical" evidence="8">
    <location>
        <begin position="845"/>
        <end position="872"/>
    </location>
</feature>
<dbReference type="Proteomes" id="UP000002457">
    <property type="component" value="Chromosome"/>
</dbReference>
<dbReference type="PANTHER" id="PTHR43294">
    <property type="entry name" value="SODIUM/POTASSIUM-TRANSPORTING ATPASE SUBUNIT ALPHA"/>
    <property type="match status" value="1"/>
</dbReference>
<dbReference type="InterPro" id="IPR018303">
    <property type="entry name" value="ATPase_P-typ_P_site"/>
</dbReference>
<dbReference type="NCBIfam" id="TIGR01494">
    <property type="entry name" value="ATPase_P-type"/>
    <property type="match status" value="3"/>
</dbReference>
<dbReference type="AlphaFoldDB" id="B8GKS0"/>
<dbReference type="GO" id="GO:0005886">
    <property type="term" value="C:plasma membrane"/>
    <property type="evidence" value="ECO:0007669"/>
    <property type="project" value="TreeGrafter"/>
</dbReference>
<dbReference type="GO" id="GO:0036376">
    <property type="term" value="P:sodium ion export across plasma membrane"/>
    <property type="evidence" value="ECO:0007669"/>
    <property type="project" value="TreeGrafter"/>
</dbReference>
<keyword evidence="5" id="KW-1278">Translocase</keyword>